<keyword evidence="1" id="KW-0472">Membrane</keyword>
<dbReference type="EMBL" id="MN740109">
    <property type="protein sequence ID" value="QHT88086.1"/>
    <property type="molecule type" value="Genomic_DNA"/>
</dbReference>
<protein>
    <submittedName>
        <fullName evidence="2">Uncharacterized protein</fullName>
    </submittedName>
</protein>
<organism evidence="2">
    <name type="scientific">viral metagenome</name>
    <dbReference type="NCBI Taxonomy" id="1070528"/>
    <lineage>
        <taxon>unclassified sequences</taxon>
        <taxon>metagenomes</taxon>
        <taxon>organismal metagenomes</taxon>
    </lineage>
</organism>
<keyword evidence="1" id="KW-0812">Transmembrane</keyword>
<accession>A0A6C0I6W4</accession>
<feature type="transmembrane region" description="Helical" evidence="1">
    <location>
        <begin position="93"/>
        <end position="120"/>
    </location>
</feature>
<feature type="transmembrane region" description="Helical" evidence="1">
    <location>
        <begin position="12"/>
        <end position="33"/>
    </location>
</feature>
<dbReference type="AlphaFoldDB" id="A0A6C0I6W4"/>
<reference evidence="2" key="1">
    <citation type="journal article" date="2020" name="Nature">
        <title>Giant virus diversity and host interactions through global metagenomics.</title>
        <authorList>
            <person name="Schulz F."/>
            <person name="Roux S."/>
            <person name="Paez-Espino D."/>
            <person name="Jungbluth S."/>
            <person name="Walsh D.A."/>
            <person name="Denef V.J."/>
            <person name="McMahon K.D."/>
            <person name="Konstantinidis K.T."/>
            <person name="Eloe-Fadrosh E.A."/>
            <person name="Kyrpides N.C."/>
            <person name="Woyke T."/>
        </authorList>
    </citation>
    <scope>NUCLEOTIDE SEQUENCE</scope>
    <source>
        <strain evidence="2">GVMAG-M-3300023184-24</strain>
    </source>
</reference>
<evidence type="ECO:0000256" key="1">
    <source>
        <dbReference type="SAM" id="Phobius"/>
    </source>
</evidence>
<evidence type="ECO:0000313" key="2">
    <source>
        <dbReference type="EMBL" id="QHT88086.1"/>
    </source>
</evidence>
<keyword evidence="1" id="KW-1133">Transmembrane helix</keyword>
<proteinExistence type="predicted"/>
<name>A0A6C0I6W4_9ZZZZ</name>
<sequence>MTTLYNNKNYIFSIFIKVLYLFIFLSCFFYIIVEKQVTNHLADNISNMLSDTYNKNVKGDDIKKYNMLFNYYTGSNLNDISQLEDKTMRYNNLIYTLNVTFIIFLVIIPIIIYYVATFVFNKKIPIVQILIFNVILYILVGAIEYMFFIHIASKYIPVTDGDIINEIKNYFLK</sequence>
<feature type="transmembrane region" description="Helical" evidence="1">
    <location>
        <begin position="126"/>
        <end position="148"/>
    </location>
</feature>